<accession>A0A1U7NZ83</accession>
<dbReference type="Proteomes" id="UP000186607">
    <property type="component" value="Unassembled WGS sequence"/>
</dbReference>
<dbReference type="GO" id="GO:0003677">
    <property type="term" value="F:DNA binding"/>
    <property type="evidence" value="ECO:0007669"/>
    <property type="project" value="UniProtKB-KW"/>
</dbReference>
<dbReference type="GO" id="GO:0000160">
    <property type="term" value="P:phosphorelay signal transduction system"/>
    <property type="evidence" value="ECO:0007669"/>
    <property type="project" value="InterPro"/>
</dbReference>
<protein>
    <recommendedName>
        <fullName evidence="2">OmpR/PhoB-type domain-containing protein</fullName>
    </recommendedName>
</protein>
<dbReference type="SUPFAM" id="SSF46894">
    <property type="entry name" value="C-terminal effector domain of the bipartite response regulators"/>
    <property type="match status" value="1"/>
</dbReference>
<comment type="caution">
    <text evidence="3">The sequence shown here is derived from an EMBL/GenBank/DDBJ whole genome shotgun (WGS) entry which is preliminary data.</text>
</comment>
<proteinExistence type="predicted"/>
<evidence type="ECO:0000259" key="2">
    <source>
        <dbReference type="SMART" id="SM00862"/>
    </source>
</evidence>
<dbReference type="InterPro" id="IPR016032">
    <property type="entry name" value="Sig_transdc_resp-reg_C-effctor"/>
</dbReference>
<sequence length="219" mass="24791">MNVISGLLNSVECHILLAAAPRQHGRYIKLTLAITEFCPQDLPLPEFINRVRLLQPLQTLVIGPDLPEDQMAQILAPQHVVRYLKAATLTHQSREMLKDWLPEAGQNVLKLGFLQMNLQDQTVHYGAQLLMFTPTEVRLLQVLMQRPGQHTACAILESLVHCHDVQAHLGNMRRKLDMYSAVPMLRGNPGRGYALDARRYTRHRADPGAALRTQLRSLM</sequence>
<dbReference type="GO" id="GO:0006355">
    <property type="term" value="P:regulation of DNA-templated transcription"/>
    <property type="evidence" value="ECO:0007669"/>
    <property type="project" value="InterPro"/>
</dbReference>
<dbReference type="Gene3D" id="1.10.10.10">
    <property type="entry name" value="Winged helix-like DNA-binding domain superfamily/Winged helix DNA-binding domain"/>
    <property type="match status" value="1"/>
</dbReference>
<reference evidence="3 4" key="1">
    <citation type="submission" date="2017-01" db="EMBL/GenBank/DDBJ databases">
        <title>Genome Analysis of Deinococcus marmoris KOPRI26562.</title>
        <authorList>
            <person name="Kim J.H."/>
            <person name="Oh H.-M."/>
        </authorList>
    </citation>
    <scope>NUCLEOTIDE SEQUENCE [LARGE SCALE GENOMIC DNA]</scope>
    <source>
        <strain evidence="3 4">KOPRI26562</strain>
    </source>
</reference>
<organism evidence="3 4">
    <name type="scientific">Deinococcus marmoris</name>
    <dbReference type="NCBI Taxonomy" id="249408"/>
    <lineage>
        <taxon>Bacteria</taxon>
        <taxon>Thermotogati</taxon>
        <taxon>Deinococcota</taxon>
        <taxon>Deinococci</taxon>
        <taxon>Deinococcales</taxon>
        <taxon>Deinococcaceae</taxon>
        <taxon>Deinococcus</taxon>
    </lineage>
</organism>
<dbReference type="InterPro" id="IPR036388">
    <property type="entry name" value="WH-like_DNA-bd_sf"/>
</dbReference>
<dbReference type="STRING" id="249408.BOO71_0006385"/>
<name>A0A1U7NZ83_9DEIO</name>
<feature type="domain" description="OmpR/PhoB-type" evidence="2">
    <location>
        <begin position="126"/>
        <end position="195"/>
    </location>
</feature>
<dbReference type="EMBL" id="MSTI01000070">
    <property type="protein sequence ID" value="OLV18227.1"/>
    <property type="molecule type" value="Genomic_DNA"/>
</dbReference>
<dbReference type="InterPro" id="IPR001867">
    <property type="entry name" value="OmpR/PhoB-type_DNA-bd"/>
</dbReference>
<evidence type="ECO:0000256" key="1">
    <source>
        <dbReference type="ARBA" id="ARBA00023125"/>
    </source>
</evidence>
<gene>
    <name evidence="3" type="ORF">BOO71_0006385</name>
</gene>
<evidence type="ECO:0000313" key="3">
    <source>
        <dbReference type="EMBL" id="OLV18227.1"/>
    </source>
</evidence>
<evidence type="ECO:0000313" key="4">
    <source>
        <dbReference type="Proteomes" id="UP000186607"/>
    </source>
</evidence>
<dbReference type="AlphaFoldDB" id="A0A1U7NZ83"/>
<keyword evidence="4" id="KW-1185">Reference proteome</keyword>
<keyword evidence="1" id="KW-0238">DNA-binding</keyword>
<dbReference type="SMART" id="SM00862">
    <property type="entry name" value="Trans_reg_C"/>
    <property type="match status" value="1"/>
</dbReference>